<dbReference type="Gene3D" id="1.10.1040.10">
    <property type="entry name" value="N-(1-d-carboxylethyl)-l-norvaline Dehydrogenase, domain 2"/>
    <property type="match status" value="2"/>
</dbReference>
<evidence type="ECO:0000259" key="13">
    <source>
        <dbReference type="Pfam" id="PF00725"/>
    </source>
</evidence>
<dbReference type="AlphaFoldDB" id="A0A1I4VW93"/>
<dbReference type="RefSeq" id="WP_092404836.1">
    <property type="nucleotide sequence ID" value="NZ_FOVF01000003.1"/>
</dbReference>
<evidence type="ECO:0000256" key="9">
    <source>
        <dbReference type="ARBA" id="ARBA00023098"/>
    </source>
</evidence>
<evidence type="ECO:0000256" key="2">
    <source>
        <dbReference type="ARBA" id="ARBA00007005"/>
    </source>
</evidence>
<dbReference type="SUPFAM" id="SSF52096">
    <property type="entry name" value="ClpP/crotonase"/>
    <property type="match status" value="1"/>
</dbReference>
<dbReference type="UniPathway" id="UPA00659"/>
<dbReference type="STRING" id="578942.SAMN05216289_103108"/>
<dbReference type="SUPFAM" id="SSF48179">
    <property type="entry name" value="6-phosphogluconate dehydrogenase C-terminal domain-like"/>
    <property type="match status" value="2"/>
</dbReference>
<evidence type="ECO:0000256" key="6">
    <source>
        <dbReference type="ARBA" id="ARBA00022963"/>
    </source>
</evidence>
<proteinExistence type="inferred from homology"/>
<reference evidence="15 16" key="1">
    <citation type="submission" date="2016-10" db="EMBL/GenBank/DDBJ databases">
        <authorList>
            <person name="de Groot N.N."/>
        </authorList>
    </citation>
    <scope>NUCLEOTIDE SEQUENCE [LARGE SCALE GENOMIC DNA]</scope>
    <source>
        <strain evidence="15 16">CGMCC 1.7659</strain>
    </source>
</reference>
<gene>
    <name evidence="15" type="ORF">SAMN05216289_103108</name>
</gene>
<feature type="domain" description="3-hydroxyacyl-CoA dehydrogenase NAD binding" evidence="14">
    <location>
        <begin position="309"/>
        <end position="482"/>
    </location>
</feature>
<dbReference type="InterPro" id="IPR001753">
    <property type="entry name" value="Enoyl-CoA_hydra/iso"/>
</dbReference>
<dbReference type="CDD" id="cd06558">
    <property type="entry name" value="crotonase-like"/>
    <property type="match status" value="1"/>
</dbReference>
<comment type="catalytic activity">
    <reaction evidence="12">
        <text>a (3S)-3-hydroxyacyl-CoA + NAD(+) = a 3-oxoacyl-CoA + NADH + H(+)</text>
        <dbReference type="Rhea" id="RHEA:22432"/>
        <dbReference type="ChEBI" id="CHEBI:15378"/>
        <dbReference type="ChEBI" id="CHEBI:57318"/>
        <dbReference type="ChEBI" id="CHEBI:57540"/>
        <dbReference type="ChEBI" id="CHEBI:57945"/>
        <dbReference type="ChEBI" id="CHEBI:90726"/>
        <dbReference type="EC" id="1.1.1.35"/>
    </reaction>
</comment>
<dbReference type="OrthoDB" id="5389341at2"/>
<dbReference type="Proteomes" id="UP000198575">
    <property type="component" value="Unassembled WGS sequence"/>
</dbReference>
<dbReference type="Gene3D" id="3.40.50.720">
    <property type="entry name" value="NAD(P)-binding Rossmann-like Domain"/>
    <property type="match status" value="1"/>
</dbReference>
<evidence type="ECO:0000256" key="4">
    <source>
        <dbReference type="ARBA" id="ARBA00012076"/>
    </source>
</evidence>
<dbReference type="GO" id="GO:0070403">
    <property type="term" value="F:NAD+ binding"/>
    <property type="evidence" value="ECO:0007669"/>
    <property type="project" value="InterPro"/>
</dbReference>
<keyword evidence="11" id="KW-0511">Multifunctional enzyme</keyword>
<dbReference type="InterPro" id="IPR006176">
    <property type="entry name" value="3-OHacyl-CoA_DH_NAD-bd"/>
</dbReference>
<dbReference type="InterPro" id="IPR050136">
    <property type="entry name" value="FA_oxidation_alpha_subunit"/>
</dbReference>
<keyword evidence="8" id="KW-0520">NAD</keyword>
<keyword evidence="6" id="KW-0442">Lipid degradation</keyword>
<evidence type="ECO:0000313" key="15">
    <source>
        <dbReference type="EMBL" id="SFN05420.1"/>
    </source>
</evidence>
<feature type="domain" description="3-hydroxyacyl-CoA dehydrogenase C-terminal" evidence="13">
    <location>
        <begin position="486"/>
        <end position="577"/>
    </location>
</feature>
<dbReference type="InterPro" id="IPR036291">
    <property type="entry name" value="NAD(P)-bd_dom_sf"/>
</dbReference>
<dbReference type="GO" id="GO:0006635">
    <property type="term" value="P:fatty acid beta-oxidation"/>
    <property type="evidence" value="ECO:0007669"/>
    <property type="project" value="UniProtKB-UniPathway"/>
</dbReference>
<comment type="similarity">
    <text evidence="2">In the central section; belongs to the 3-hydroxyacyl-CoA dehydrogenase family.</text>
</comment>
<keyword evidence="16" id="KW-1185">Reference proteome</keyword>
<evidence type="ECO:0000256" key="11">
    <source>
        <dbReference type="ARBA" id="ARBA00023268"/>
    </source>
</evidence>
<dbReference type="GO" id="GO:0004300">
    <property type="term" value="F:enoyl-CoA hydratase activity"/>
    <property type="evidence" value="ECO:0007669"/>
    <property type="project" value="UniProtKB-EC"/>
</dbReference>
<keyword evidence="7" id="KW-0560">Oxidoreductase</keyword>
<organism evidence="15 16">
    <name type="scientific">Dokdonella immobilis</name>
    <dbReference type="NCBI Taxonomy" id="578942"/>
    <lineage>
        <taxon>Bacteria</taxon>
        <taxon>Pseudomonadati</taxon>
        <taxon>Pseudomonadota</taxon>
        <taxon>Gammaproteobacteria</taxon>
        <taxon>Lysobacterales</taxon>
        <taxon>Rhodanobacteraceae</taxon>
        <taxon>Dokdonella</taxon>
    </lineage>
</organism>
<protein>
    <recommendedName>
        <fullName evidence="4">enoyl-CoA hydratase</fullName>
        <ecNumber evidence="4">4.2.1.17</ecNumber>
    </recommendedName>
</protein>
<evidence type="ECO:0000256" key="7">
    <source>
        <dbReference type="ARBA" id="ARBA00023002"/>
    </source>
</evidence>
<evidence type="ECO:0000256" key="12">
    <source>
        <dbReference type="ARBA" id="ARBA00049556"/>
    </source>
</evidence>
<evidence type="ECO:0000256" key="10">
    <source>
        <dbReference type="ARBA" id="ARBA00023239"/>
    </source>
</evidence>
<keyword evidence="5" id="KW-0276">Fatty acid metabolism</keyword>
<dbReference type="InterPro" id="IPR013328">
    <property type="entry name" value="6PGD_dom2"/>
</dbReference>
<keyword evidence="10" id="KW-0456">Lyase</keyword>
<dbReference type="Pfam" id="PF02737">
    <property type="entry name" value="3HCDH_N"/>
    <property type="match status" value="1"/>
</dbReference>
<dbReference type="InterPro" id="IPR029045">
    <property type="entry name" value="ClpP/crotonase-like_dom_sf"/>
</dbReference>
<dbReference type="PANTHER" id="PTHR43612:SF3">
    <property type="entry name" value="TRIFUNCTIONAL ENZYME SUBUNIT ALPHA, MITOCHONDRIAL"/>
    <property type="match status" value="1"/>
</dbReference>
<dbReference type="FunFam" id="3.90.226.10:FF:000011">
    <property type="entry name" value="Fatty acid oxidation complex subunit alpha"/>
    <property type="match status" value="1"/>
</dbReference>
<evidence type="ECO:0000256" key="1">
    <source>
        <dbReference type="ARBA" id="ARBA00005005"/>
    </source>
</evidence>
<evidence type="ECO:0000256" key="5">
    <source>
        <dbReference type="ARBA" id="ARBA00022832"/>
    </source>
</evidence>
<dbReference type="GO" id="GO:0016509">
    <property type="term" value="F:long-chain (3S)-3-hydroxyacyl-CoA dehydrogenase (NAD+) activity"/>
    <property type="evidence" value="ECO:0007669"/>
    <property type="project" value="TreeGrafter"/>
</dbReference>
<dbReference type="InterPro" id="IPR006108">
    <property type="entry name" value="3HC_DH_C"/>
</dbReference>
<dbReference type="Pfam" id="PF00725">
    <property type="entry name" value="3HCDH"/>
    <property type="match status" value="1"/>
</dbReference>
<dbReference type="InterPro" id="IPR008927">
    <property type="entry name" value="6-PGluconate_DH-like_C_sf"/>
</dbReference>
<keyword evidence="9" id="KW-0443">Lipid metabolism</keyword>
<dbReference type="Gene3D" id="3.90.226.10">
    <property type="entry name" value="2-enoyl-CoA Hydratase, Chain A, domain 1"/>
    <property type="match status" value="1"/>
</dbReference>
<dbReference type="EC" id="4.2.1.17" evidence="4"/>
<evidence type="ECO:0000259" key="14">
    <source>
        <dbReference type="Pfam" id="PF02737"/>
    </source>
</evidence>
<comment type="similarity">
    <text evidence="3">In the N-terminal section; belongs to the enoyl-CoA hydratase/isomerase family.</text>
</comment>
<evidence type="ECO:0000313" key="16">
    <source>
        <dbReference type="Proteomes" id="UP000198575"/>
    </source>
</evidence>
<dbReference type="Pfam" id="PF00378">
    <property type="entry name" value="ECH_1"/>
    <property type="match status" value="1"/>
</dbReference>
<accession>A0A1I4VW93</accession>
<evidence type="ECO:0000256" key="8">
    <source>
        <dbReference type="ARBA" id="ARBA00023027"/>
    </source>
</evidence>
<comment type="pathway">
    <text evidence="1">Lipid metabolism; fatty acid beta-oxidation.</text>
</comment>
<sequence length="689" mass="75212">MFEGLRFKHWSSEQDADRIVVLTIDRAGSSVNTFAREVLDELNEIVERLSFELPKGVVIRSGKAAGFIAGADISEFESYGHSGSVLDAISFGQGVMQHLSRLRCPTVAAIHGHCMGGGTELALACRYRVASRDPSTRIGLPEVKLGIFPAWGGSARLPYLIGAPKALELMLSGRTVSAEQARAMGLVDAVTSAEMLVERAREIVRRPPSRSLQQRLLAWATNTWPARQLLAPMVRKQTAAKARPEHYPAPFALIETWRRGGSLGQRLRHEARAVAKLAQTATARNLIRVFFLQERLKGLGSGTDSGISHVHVIGAGVMGGDIAAWAALRGFTVTLQDREMKYIEPAMTRARELFSRRLKTAERIDLALARLKADVEGKGVANSDLVIEAIFENAEAKEALYRKAEPDMKEGALLASNTSSIPLDELRQAVSHPQRFLGLHYFNPVALMPLVEIVRHDQLDKTAEKRALAFCKAIDKLPVPVRGTPGFLVNRILMPYMLEAVRLYGEGVPGPVLDKAAKKFGMPMGPIELADTVGLDVAASVGRELSEFLKLEIPKGMESLLESGKRGKKDGEGFYKWENGKAQKPEVDPGYSAPADIEDRMILPMLNEAVACVHDGVVDDADLCDAGVIFGTGFAPFRGGPIQHIRDTGADLLRQRLVDLEKQYGPRFAPRAGWDSAVLRGQPESAKTA</sequence>
<dbReference type="PANTHER" id="PTHR43612">
    <property type="entry name" value="TRIFUNCTIONAL ENZYME SUBUNIT ALPHA"/>
    <property type="match status" value="1"/>
</dbReference>
<name>A0A1I4VW93_9GAMM</name>
<dbReference type="SUPFAM" id="SSF51735">
    <property type="entry name" value="NAD(P)-binding Rossmann-fold domains"/>
    <property type="match status" value="1"/>
</dbReference>
<dbReference type="EMBL" id="FOVF01000003">
    <property type="protein sequence ID" value="SFN05420.1"/>
    <property type="molecule type" value="Genomic_DNA"/>
</dbReference>
<evidence type="ECO:0000256" key="3">
    <source>
        <dbReference type="ARBA" id="ARBA00008750"/>
    </source>
</evidence>